<dbReference type="InterPro" id="IPR002751">
    <property type="entry name" value="CbiM/NikMN"/>
</dbReference>
<evidence type="ECO:0000256" key="3">
    <source>
        <dbReference type="ARBA" id="ARBA00022475"/>
    </source>
</evidence>
<keyword evidence="6 7" id="KW-0472">Membrane</keyword>
<dbReference type="Pfam" id="PF01891">
    <property type="entry name" value="CbiM"/>
    <property type="match status" value="1"/>
</dbReference>
<accession>A0AAW8FK68</accession>
<evidence type="ECO:0000313" key="9">
    <source>
        <dbReference type="EMBL" id="MDQ0909933.1"/>
    </source>
</evidence>
<dbReference type="PANTHER" id="PTHR34229">
    <property type="entry name" value="METAL TRANSPORT PROTEIN HI_1621-RELATED"/>
    <property type="match status" value="1"/>
</dbReference>
<evidence type="ECO:0000313" key="10">
    <source>
        <dbReference type="Proteomes" id="UP001234216"/>
    </source>
</evidence>
<feature type="transmembrane region" description="Helical" evidence="7">
    <location>
        <begin position="137"/>
        <end position="164"/>
    </location>
</feature>
<dbReference type="RefSeq" id="WP_306980149.1">
    <property type="nucleotide sequence ID" value="NZ_JAUSZV010000005.1"/>
</dbReference>
<evidence type="ECO:0000256" key="4">
    <source>
        <dbReference type="ARBA" id="ARBA00022692"/>
    </source>
</evidence>
<name>A0AAW8FK68_9ACTN</name>
<dbReference type="Pfam" id="PF13190">
    <property type="entry name" value="PDGLE"/>
    <property type="match status" value="1"/>
</dbReference>
<feature type="transmembrane region" description="Helical" evidence="7">
    <location>
        <begin position="7"/>
        <end position="28"/>
    </location>
</feature>
<reference evidence="9" key="1">
    <citation type="submission" date="2023-07" db="EMBL/GenBank/DDBJ databases">
        <title>Comparative genomics of wheat-associated soil bacteria to identify genetic determinants of phenazine resistance.</title>
        <authorList>
            <person name="Mouncey N."/>
        </authorList>
    </citation>
    <scope>NUCLEOTIDE SEQUENCE</scope>
    <source>
        <strain evidence="9">V4I22</strain>
    </source>
</reference>
<evidence type="ECO:0000259" key="8">
    <source>
        <dbReference type="Pfam" id="PF13190"/>
    </source>
</evidence>
<feature type="transmembrane region" description="Helical" evidence="7">
    <location>
        <begin position="245"/>
        <end position="264"/>
    </location>
</feature>
<dbReference type="Gene3D" id="1.10.1760.20">
    <property type="match status" value="1"/>
</dbReference>
<evidence type="ECO:0000256" key="7">
    <source>
        <dbReference type="SAM" id="Phobius"/>
    </source>
</evidence>
<keyword evidence="4 7" id="KW-0812">Transmembrane</keyword>
<evidence type="ECO:0000256" key="1">
    <source>
        <dbReference type="ARBA" id="ARBA00004651"/>
    </source>
</evidence>
<dbReference type="AlphaFoldDB" id="A0AAW8FK68"/>
<dbReference type="EMBL" id="JAUSZV010000005">
    <property type="protein sequence ID" value="MDQ0909933.1"/>
    <property type="molecule type" value="Genomic_DNA"/>
</dbReference>
<feature type="transmembrane region" description="Helical" evidence="7">
    <location>
        <begin position="103"/>
        <end position="125"/>
    </location>
</feature>
<gene>
    <name evidence="9" type="ORF">QFZ22_005918</name>
</gene>
<evidence type="ECO:0000256" key="2">
    <source>
        <dbReference type="ARBA" id="ARBA00022448"/>
    </source>
</evidence>
<comment type="subcellular location">
    <subcellularLocation>
        <location evidence="1">Cell membrane</location>
        <topology evidence="1">Multi-pass membrane protein</topology>
    </subcellularLocation>
</comment>
<sequence length="346" mass="34974">MHVPDGFIDAPISAATGVVAAAAVAVSLRGARRELDERTAPLAGLVSAFIFAVQMLNFPVAAGTSGHLLGGALAAILVGPYTGVLCVSVVLLMQGILFADGGLTALGVNITDMAVVTTVVAYAVFRGLVKVLPRKRGSITAASFVAAVLSVPAAAVAFTLIYAVGGTTDVSIGKVATAMIGVHVLIGIGEAVITALTVGAVVAVRPDLVYGARGLQQKLKLRVDGQLVDVPAEPAPVAARSHRKVWITGLVTSLVLAGVVSFYASADPDGLEKVAADKGIDAKAEKHATADSPLADYGVKDVEDARLSGGLAGVIGVGVTVVAGSTVFWVVRRRRTVDTTPVGTGV</sequence>
<feature type="transmembrane region" description="Helical" evidence="7">
    <location>
        <begin position="72"/>
        <end position="97"/>
    </location>
</feature>
<proteinExistence type="predicted"/>
<feature type="domain" description="PDGLE" evidence="8">
    <location>
        <begin position="243"/>
        <end position="333"/>
    </location>
</feature>
<keyword evidence="2" id="KW-0813">Transport</keyword>
<protein>
    <submittedName>
        <fullName evidence="9">Cobalt/nickel transport system permease protein</fullName>
    </submittedName>
</protein>
<keyword evidence="5 7" id="KW-1133">Transmembrane helix</keyword>
<feature type="transmembrane region" description="Helical" evidence="7">
    <location>
        <begin position="176"/>
        <end position="204"/>
    </location>
</feature>
<feature type="transmembrane region" description="Helical" evidence="7">
    <location>
        <begin position="40"/>
        <end position="60"/>
    </location>
</feature>
<feature type="transmembrane region" description="Helical" evidence="7">
    <location>
        <begin position="310"/>
        <end position="331"/>
    </location>
</feature>
<dbReference type="GO" id="GO:0005886">
    <property type="term" value="C:plasma membrane"/>
    <property type="evidence" value="ECO:0007669"/>
    <property type="project" value="UniProtKB-SubCell"/>
</dbReference>
<dbReference type="Proteomes" id="UP001234216">
    <property type="component" value="Unassembled WGS sequence"/>
</dbReference>
<organism evidence="9 10">
    <name type="scientific">Streptomyces canus</name>
    <dbReference type="NCBI Taxonomy" id="58343"/>
    <lineage>
        <taxon>Bacteria</taxon>
        <taxon>Bacillati</taxon>
        <taxon>Actinomycetota</taxon>
        <taxon>Actinomycetes</taxon>
        <taxon>Kitasatosporales</taxon>
        <taxon>Streptomycetaceae</taxon>
        <taxon>Streptomyces</taxon>
        <taxon>Streptomyces aurantiacus group</taxon>
    </lineage>
</organism>
<dbReference type="GO" id="GO:0000041">
    <property type="term" value="P:transition metal ion transport"/>
    <property type="evidence" value="ECO:0007669"/>
    <property type="project" value="InterPro"/>
</dbReference>
<evidence type="ECO:0000256" key="5">
    <source>
        <dbReference type="ARBA" id="ARBA00022989"/>
    </source>
</evidence>
<dbReference type="PANTHER" id="PTHR34229:SF1">
    <property type="entry name" value="METAL TRANSPORT PROTEIN HI_1621-RELATED"/>
    <property type="match status" value="1"/>
</dbReference>
<dbReference type="InterPro" id="IPR025937">
    <property type="entry name" value="PDGLE_dom"/>
</dbReference>
<comment type="caution">
    <text evidence="9">The sequence shown here is derived from an EMBL/GenBank/DDBJ whole genome shotgun (WGS) entry which is preliminary data.</text>
</comment>
<evidence type="ECO:0000256" key="6">
    <source>
        <dbReference type="ARBA" id="ARBA00023136"/>
    </source>
</evidence>
<keyword evidence="3" id="KW-1003">Cell membrane</keyword>